<dbReference type="Gene3D" id="1.10.357.140">
    <property type="entry name" value="UbiA prenyltransferase"/>
    <property type="match status" value="1"/>
</dbReference>
<dbReference type="EC" id="2.5.1.39" evidence="13"/>
<dbReference type="CDD" id="cd13959">
    <property type="entry name" value="PT_UbiA_COQ2"/>
    <property type="match status" value="1"/>
</dbReference>
<comment type="subcellular location">
    <subcellularLocation>
        <location evidence="2">Membrane</location>
        <topology evidence="2">Multi-pass membrane protein</topology>
    </subcellularLocation>
    <subcellularLocation>
        <location evidence="13">Mitochondrion inner membrane</location>
        <topology evidence="13">Multi-pass membrane protein</topology>
        <orientation evidence="13">Matrix side</orientation>
    </subcellularLocation>
</comment>
<evidence type="ECO:0000256" key="9">
    <source>
        <dbReference type="ARBA" id="ARBA00023229"/>
    </source>
</evidence>
<dbReference type="GO" id="GO:0008299">
    <property type="term" value="P:isoprenoid biosynthetic process"/>
    <property type="evidence" value="ECO:0007669"/>
    <property type="project" value="UniProtKB-UniRule"/>
</dbReference>
<dbReference type="NCBIfam" id="TIGR01474">
    <property type="entry name" value="ubiA_proteo"/>
    <property type="match status" value="1"/>
</dbReference>
<keyword evidence="6 13" id="KW-0812">Transmembrane</keyword>
<keyword evidence="5 13" id="KW-0831">Ubiquinone biosynthesis</keyword>
<reference evidence="14" key="1">
    <citation type="submission" date="2019-05" db="EMBL/GenBank/DDBJ databases">
        <title>Annotation for the trematode Fasciolopsis buski.</title>
        <authorList>
            <person name="Choi Y.-J."/>
        </authorList>
    </citation>
    <scope>NUCLEOTIDE SEQUENCE</scope>
    <source>
        <strain evidence="14">HT</strain>
        <tissue evidence="14">Whole worm</tissue>
    </source>
</reference>
<sequence>MIGTRVFFNRGLRPVCSSSLFNRIFLHASCCRFNELRGKMLTRVPSKLSPYFRLARVDRPTGTWLLYLPCTWSIALAAPAGHLPDVSMLALFGLGAILMRGAGCTINDLWDRNFDRQVERTKDRPLACSELTPMNALVFLSIQLSAALLVLLQLNWYSIYVGCLSLIPVVVYPLFKRITYWPQFVLGLTLNWGVWLGYSAVLGSCSLPICTPLYLAAAFWTSTYDTIYSSQDIEDDLLIGVKSTAILFGEKTKMYLSLFHAAMLTNLLLVGVNSSAGWIYYAGTTAMMTHVAYLICKTQLRDPRSCLKTFQASRTSGLIYFTGIVLDKLFSSTC</sequence>
<evidence type="ECO:0000313" key="14">
    <source>
        <dbReference type="EMBL" id="KAA0192184.1"/>
    </source>
</evidence>
<keyword evidence="9 13" id="KW-0414">Isoprene biosynthesis</keyword>
<keyword evidence="4 13" id="KW-0808">Transferase</keyword>
<evidence type="ECO:0000256" key="11">
    <source>
        <dbReference type="ARBA" id="ARBA00050454"/>
    </source>
</evidence>
<comment type="catalytic activity">
    <reaction evidence="11">
        <text>all-trans-nonaprenyl diphosphate + 4-hydroxybenzoate = 4-hydroxy-3-(all-trans-nonaprenyl)benzoate + diphosphate</text>
        <dbReference type="Rhea" id="RHEA:17709"/>
        <dbReference type="ChEBI" id="CHEBI:17879"/>
        <dbReference type="ChEBI" id="CHEBI:33019"/>
        <dbReference type="ChEBI" id="CHEBI:58391"/>
        <dbReference type="ChEBI" id="CHEBI:84502"/>
        <dbReference type="EC" id="2.5.1.39"/>
    </reaction>
    <physiologicalReaction direction="left-to-right" evidence="11">
        <dbReference type="Rhea" id="RHEA:17710"/>
    </physiologicalReaction>
</comment>
<dbReference type="PANTHER" id="PTHR11048:SF28">
    <property type="entry name" value="4-HYDROXYBENZOATE POLYPRENYLTRANSFERASE, MITOCHONDRIAL"/>
    <property type="match status" value="1"/>
</dbReference>
<evidence type="ECO:0000256" key="7">
    <source>
        <dbReference type="ARBA" id="ARBA00022989"/>
    </source>
</evidence>
<evidence type="ECO:0000256" key="3">
    <source>
        <dbReference type="ARBA" id="ARBA00005985"/>
    </source>
</evidence>
<comment type="cofactor">
    <cofactor evidence="1 13">
        <name>Mg(2+)</name>
        <dbReference type="ChEBI" id="CHEBI:18420"/>
    </cofactor>
</comment>
<keyword evidence="13" id="KW-0999">Mitochondrion inner membrane</keyword>
<dbReference type="InterPro" id="IPR044878">
    <property type="entry name" value="UbiA_sf"/>
</dbReference>
<dbReference type="GO" id="GO:0006744">
    <property type="term" value="P:ubiquinone biosynthetic process"/>
    <property type="evidence" value="ECO:0007669"/>
    <property type="project" value="UniProtKB-UniRule"/>
</dbReference>
<evidence type="ECO:0000256" key="8">
    <source>
        <dbReference type="ARBA" id="ARBA00023136"/>
    </source>
</evidence>
<dbReference type="Proteomes" id="UP000728185">
    <property type="component" value="Unassembled WGS sequence"/>
</dbReference>
<comment type="catalytic activity">
    <reaction evidence="10">
        <text>all-trans-decaprenyl diphosphate + 4-hydroxybenzoate = 4-hydroxy-3-(all-trans-decaprenyl)benzoate + diphosphate</text>
        <dbReference type="Rhea" id="RHEA:44564"/>
        <dbReference type="ChEBI" id="CHEBI:17879"/>
        <dbReference type="ChEBI" id="CHEBI:33019"/>
        <dbReference type="ChEBI" id="CHEBI:60721"/>
        <dbReference type="ChEBI" id="CHEBI:84503"/>
        <dbReference type="EC" id="2.5.1.39"/>
    </reaction>
    <physiologicalReaction direction="left-to-right" evidence="10">
        <dbReference type="Rhea" id="RHEA:44565"/>
    </physiologicalReaction>
</comment>
<feature type="transmembrane region" description="Helical" evidence="13">
    <location>
        <begin position="254"/>
        <end position="272"/>
    </location>
</feature>
<organism evidence="14 15">
    <name type="scientific">Fasciolopsis buskii</name>
    <dbReference type="NCBI Taxonomy" id="27845"/>
    <lineage>
        <taxon>Eukaryota</taxon>
        <taxon>Metazoa</taxon>
        <taxon>Spiralia</taxon>
        <taxon>Lophotrochozoa</taxon>
        <taxon>Platyhelminthes</taxon>
        <taxon>Trematoda</taxon>
        <taxon>Digenea</taxon>
        <taxon>Plagiorchiida</taxon>
        <taxon>Echinostomata</taxon>
        <taxon>Echinostomatoidea</taxon>
        <taxon>Fasciolidae</taxon>
        <taxon>Fasciolopsis</taxon>
    </lineage>
</organism>
<evidence type="ECO:0000256" key="13">
    <source>
        <dbReference type="HAMAP-Rule" id="MF_03189"/>
    </source>
</evidence>
<evidence type="ECO:0000256" key="10">
    <source>
        <dbReference type="ARBA" id="ARBA00049890"/>
    </source>
</evidence>
<feature type="transmembrane region" description="Helical" evidence="13">
    <location>
        <begin position="89"/>
        <end position="110"/>
    </location>
</feature>
<dbReference type="GO" id="GO:0005743">
    <property type="term" value="C:mitochondrial inner membrane"/>
    <property type="evidence" value="ECO:0007669"/>
    <property type="project" value="UniProtKB-SubCell"/>
</dbReference>
<comment type="pathway">
    <text evidence="13">Cofactor biosynthesis; ubiquinone biosynthesis.</text>
</comment>
<dbReference type="EMBL" id="LUCM01005849">
    <property type="protein sequence ID" value="KAA0192184.1"/>
    <property type="molecule type" value="Genomic_DNA"/>
</dbReference>
<dbReference type="Gene3D" id="1.20.120.1780">
    <property type="entry name" value="UbiA prenyltransferase"/>
    <property type="match status" value="1"/>
</dbReference>
<dbReference type="GO" id="GO:0008412">
    <property type="term" value="F:4-hydroxybenzoate polyprenyltransferase activity"/>
    <property type="evidence" value="ECO:0007669"/>
    <property type="project" value="UniProtKB-EC"/>
</dbReference>
<name>A0A8E0RZ29_9TREM</name>
<dbReference type="InterPro" id="IPR006370">
    <property type="entry name" value="HB_polyprenyltransferase-like"/>
</dbReference>
<evidence type="ECO:0000256" key="5">
    <source>
        <dbReference type="ARBA" id="ARBA00022688"/>
    </source>
</evidence>
<evidence type="ECO:0000256" key="2">
    <source>
        <dbReference type="ARBA" id="ARBA00004141"/>
    </source>
</evidence>
<keyword evidence="13" id="KW-0496">Mitochondrion</keyword>
<evidence type="ECO:0000256" key="6">
    <source>
        <dbReference type="ARBA" id="ARBA00022692"/>
    </source>
</evidence>
<dbReference type="UniPathway" id="UPA00232"/>
<evidence type="ECO:0000256" key="12">
    <source>
        <dbReference type="ARBA" id="ARBA00051182"/>
    </source>
</evidence>
<dbReference type="FunFam" id="1.10.357.140:FF:000003">
    <property type="entry name" value="4-hydroxybenzoate polyprenyltransferase, mitochondrial"/>
    <property type="match status" value="1"/>
</dbReference>
<evidence type="ECO:0000256" key="1">
    <source>
        <dbReference type="ARBA" id="ARBA00001946"/>
    </source>
</evidence>
<comment type="similarity">
    <text evidence="3 13">Belongs to the UbiA prenyltransferase family.</text>
</comment>
<feature type="transmembrane region" description="Helical" evidence="13">
    <location>
        <begin position="64"/>
        <end position="83"/>
    </location>
</feature>
<dbReference type="InterPro" id="IPR039653">
    <property type="entry name" value="Prenyltransferase"/>
</dbReference>
<evidence type="ECO:0000256" key="4">
    <source>
        <dbReference type="ARBA" id="ARBA00022679"/>
    </source>
</evidence>
<feature type="transmembrane region" description="Helical" evidence="13">
    <location>
        <begin position="157"/>
        <end position="175"/>
    </location>
</feature>
<accession>A0A8E0RZ29</accession>
<comment type="catalytic activity">
    <reaction evidence="12">
        <text>an all-trans-polyprenyl diphosphate + 4-hydroxybenzoate = a 4-hydroxy-3-(all-trans-polyprenyl)benzoate + diphosphate</text>
        <dbReference type="Rhea" id="RHEA:44504"/>
        <dbReference type="Rhea" id="RHEA-COMP:9514"/>
        <dbReference type="Rhea" id="RHEA-COMP:9564"/>
        <dbReference type="ChEBI" id="CHEBI:17879"/>
        <dbReference type="ChEBI" id="CHEBI:33019"/>
        <dbReference type="ChEBI" id="CHEBI:58914"/>
        <dbReference type="ChEBI" id="CHEBI:78396"/>
        <dbReference type="EC" id="2.5.1.39"/>
    </reaction>
    <physiologicalReaction direction="left-to-right" evidence="12">
        <dbReference type="Rhea" id="RHEA:44505"/>
    </physiologicalReaction>
</comment>
<keyword evidence="8 13" id="KW-0472">Membrane</keyword>
<dbReference type="AlphaFoldDB" id="A0A8E0RZ29"/>
<dbReference type="HAMAP" id="MF_01635">
    <property type="entry name" value="UbiA"/>
    <property type="match status" value="1"/>
</dbReference>
<dbReference type="OrthoDB" id="18170at2759"/>
<feature type="transmembrane region" description="Helical" evidence="13">
    <location>
        <begin position="131"/>
        <end position="151"/>
    </location>
</feature>
<gene>
    <name evidence="14" type="ORF">FBUS_03389</name>
</gene>
<dbReference type="Pfam" id="PF01040">
    <property type="entry name" value="UbiA"/>
    <property type="match status" value="1"/>
</dbReference>
<protein>
    <recommendedName>
        <fullName evidence="13">4-hydroxybenzoate polyprenyltransferase, mitochondrial</fullName>
        <shortName evidence="13">4-HB polyprenyltransferase</shortName>
        <ecNumber evidence="13">2.5.1.39</ecNumber>
    </recommendedName>
    <alternativeName>
        <fullName evidence="13">Para-hydroxybenzoate--polyprenyltransferase</fullName>
        <shortName evidence="13">PHB:PPT</shortName>
        <shortName evidence="13">PHB:polyprenyltransferase</shortName>
    </alternativeName>
</protein>
<keyword evidence="15" id="KW-1185">Reference proteome</keyword>
<comment type="caution">
    <text evidence="14">The sequence shown here is derived from an EMBL/GenBank/DDBJ whole genome shotgun (WGS) entry which is preliminary data.</text>
</comment>
<comment type="function">
    <text evidence="13">Catalyzes the prenylation of para-hydroxybenzoate (PHB) with an all-trans polyprenyl group. Mediates the second step in the final reaction sequence of coenzyme Q (CoQ) biosynthesis, which is the condensation of the polyisoprenoid side chain with PHB, generating the first membrane-bound Q intermediate.</text>
</comment>
<dbReference type="PANTHER" id="PTHR11048">
    <property type="entry name" value="PRENYLTRANSFERASES"/>
    <property type="match status" value="1"/>
</dbReference>
<proteinExistence type="inferred from homology"/>
<dbReference type="FunFam" id="1.20.120.1780:FF:000001">
    <property type="entry name" value="4-hydroxybenzoate octaprenyltransferase"/>
    <property type="match status" value="1"/>
</dbReference>
<dbReference type="InterPro" id="IPR000537">
    <property type="entry name" value="UbiA_prenyltransferase"/>
</dbReference>
<evidence type="ECO:0000313" key="15">
    <source>
        <dbReference type="Proteomes" id="UP000728185"/>
    </source>
</evidence>
<keyword evidence="7 13" id="KW-1133">Transmembrane helix</keyword>